<dbReference type="GO" id="GO:0009103">
    <property type="term" value="P:lipopolysaccharide biosynthetic process"/>
    <property type="evidence" value="ECO:0007669"/>
    <property type="project" value="UniProtKB-KW"/>
</dbReference>
<evidence type="ECO:0000256" key="6">
    <source>
        <dbReference type="ARBA" id="ARBA00022989"/>
    </source>
</evidence>
<dbReference type="CDD" id="cd04179">
    <property type="entry name" value="DPM_DPG-synthase_like"/>
    <property type="match status" value="1"/>
</dbReference>
<keyword evidence="2" id="KW-0328">Glycosyltransferase</keyword>
<keyword evidence="3 9" id="KW-0808">Transferase</keyword>
<evidence type="ECO:0000256" key="2">
    <source>
        <dbReference type="ARBA" id="ARBA00022676"/>
    </source>
</evidence>
<dbReference type="PANTHER" id="PTHR48090">
    <property type="entry name" value="UNDECAPRENYL-PHOSPHATE 4-DEOXY-4-FORMAMIDO-L-ARABINOSE TRANSFERASE-RELATED"/>
    <property type="match status" value="1"/>
</dbReference>
<dbReference type="InterPro" id="IPR029044">
    <property type="entry name" value="Nucleotide-diphossugar_trans"/>
</dbReference>
<keyword evidence="7" id="KW-0472">Membrane</keyword>
<evidence type="ECO:0000256" key="4">
    <source>
        <dbReference type="ARBA" id="ARBA00022692"/>
    </source>
</evidence>
<proteinExistence type="predicted"/>
<dbReference type="AlphaFoldDB" id="A0A6J4VUI9"/>
<keyword evidence="4" id="KW-0812">Transmembrane</keyword>
<gene>
    <name evidence="9" type="ORF">AVDCRST_MAG18-4765</name>
</gene>
<dbReference type="InterPro" id="IPR050256">
    <property type="entry name" value="Glycosyltransferase_2"/>
</dbReference>
<keyword evidence="6" id="KW-1133">Transmembrane helix</keyword>
<dbReference type="PANTHER" id="PTHR48090:SF3">
    <property type="entry name" value="UNDECAPRENYL-PHOSPHATE 4-DEOXY-4-FORMAMIDO-L-ARABINOSE TRANSFERASE"/>
    <property type="match status" value="1"/>
</dbReference>
<reference evidence="9" key="1">
    <citation type="submission" date="2020-02" db="EMBL/GenBank/DDBJ databases">
        <authorList>
            <person name="Meier V. D."/>
        </authorList>
    </citation>
    <scope>NUCLEOTIDE SEQUENCE</scope>
    <source>
        <strain evidence="9">AVDCRST_MAG18</strain>
    </source>
</reference>
<keyword evidence="1" id="KW-1003">Cell membrane</keyword>
<dbReference type="GO" id="GO:0099621">
    <property type="term" value="F:undecaprenyl-phosphate 4-deoxy-4-formamido-L-arabinose transferase activity"/>
    <property type="evidence" value="ECO:0007669"/>
    <property type="project" value="TreeGrafter"/>
</dbReference>
<dbReference type="GO" id="GO:0005886">
    <property type="term" value="C:plasma membrane"/>
    <property type="evidence" value="ECO:0007669"/>
    <property type="project" value="TreeGrafter"/>
</dbReference>
<dbReference type="Pfam" id="PF00535">
    <property type="entry name" value="Glycos_transf_2"/>
    <property type="match status" value="1"/>
</dbReference>
<evidence type="ECO:0000256" key="5">
    <source>
        <dbReference type="ARBA" id="ARBA00022985"/>
    </source>
</evidence>
<evidence type="ECO:0000259" key="8">
    <source>
        <dbReference type="Pfam" id="PF00535"/>
    </source>
</evidence>
<name>A0A6J4VUI9_9BACT</name>
<evidence type="ECO:0000256" key="3">
    <source>
        <dbReference type="ARBA" id="ARBA00022679"/>
    </source>
</evidence>
<dbReference type="EMBL" id="CADCWN010000382">
    <property type="protein sequence ID" value="CAA9589797.1"/>
    <property type="molecule type" value="Genomic_DNA"/>
</dbReference>
<evidence type="ECO:0000256" key="7">
    <source>
        <dbReference type="ARBA" id="ARBA00023136"/>
    </source>
</evidence>
<dbReference type="SUPFAM" id="SSF53448">
    <property type="entry name" value="Nucleotide-diphospho-sugar transferases"/>
    <property type="match status" value="1"/>
</dbReference>
<accession>A0A6J4VUI9</accession>
<evidence type="ECO:0000313" key="9">
    <source>
        <dbReference type="EMBL" id="CAA9589797.1"/>
    </source>
</evidence>
<sequence length="253" mass="28635">MSKPSISVFFPAYNDGGTIASLVIEADRTCRALTDDYEIIVVENGSTDYTVEVLEELAPQFARLRVLTHRQPLGYGGALKLGIATATKELFFYTDGDGQYDPRELPLLLDKLVPGIDVVNGYKISRSDPLGRIIIGRLYHWAMKLLFGFRLRDVDCDFRLIRRTALERVTLTSNTGMICLELVKKLQDAGCAFAEVPVHHYHRAYGKSQFFNLPRIARTVTDILSFWWQLRVRRLPSAQAVVSAPEGRRKEAR</sequence>
<dbReference type="Gene3D" id="3.90.550.10">
    <property type="entry name" value="Spore Coat Polysaccharide Biosynthesis Protein SpsA, Chain A"/>
    <property type="match status" value="1"/>
</dbReference>
<protein>
    <submittedName>
        <fullName evidence="9">Glycosyl transferase, family 2</fullName>
    </submittedName>
</protein>
<feature type="domain" description="Glycosyltransferase 2-like" evidence="8">
    <location>
        <begin position="7"/>
        <end position="169"/>
    </location>
</feature>
<organism evidence="9">
    <name type="scientific">uncultured Thermomicrobiales bacterium</name>
    <dbReference type="NCBI Taxonomy" id="1645740"/>
    <lineage>
        <taxon>Bacteria</taxon>
        <taxon>Pseudomonadati</taxon>
        <taxon>Thermomicrobiota</taxon>
        <taxon>Thermomicrobia</taxon>
        <taxon>Thermomicrobiales</taxon>
        <taxon>environmental samples</taxon>
    </lineage>
</organism>
<evidence type="ECO:0000256" key="1">
    <source>
        <dbReference type="ARBA" id="ARBA00022475"/>
    </source>
</evidence>
<dbReference type="InterPro" id="IPR001173">
    <property type="entry name" value="Glyco_trans_2-like"/>
</dbReference>
<keyword evidence="5" id="KW-0448">Lipopolysaccharide biosynthesis</keyword>